<comment type="caution">
    <text evidence="15">The sequence shown here is derived from an EMBL/GenBank/DDBJ whole genome shotgun (WGS) entry which is preliminary data.</text>
</comment>
<keyword evidence="6 13" id="KW-0479">Metal-binding</keyword>
<evidence type="ECO:0000256" key="9">
    <source>
        <dbReference type="ARBA" id="ARBA00022842"/>
    </source>
</evidence>
<keyword evidence="11 13" id="KW-0030">Aminoacyl-tRNA synthetase</keyword>
<dbReference type="GO" id="GO:0005737">
    <property type="term" value="C:cytoplasm"/>
    <property type="evidence" value="ECO:0007669"/>
    <property type="project" value="UniProtKB-SubCell"/>
</dbReference>
<dbReference type="Gene3D" id="3.30.930.10">
    <property type="entry name" value="Bira Bifunctional Protein, Domain 2"/>
    <property type="match status" value="1"/>
</dbReference>
<sequence>MKKKIEAIVKEARDEFSSASSSSQLEACRIKYLGKKGLLSEVMAGIGSVPAEDRPAFGILVNALKNSLLETWSSRKPEFFTRPEDASSDAYKGIDATLPGRIVRAGGLHPVSLIQKEVLGIFSKLGFDVVDGREVETEYYNFDALNHPKNHPARNVRDTFFIKNDVLLRTHTSPIQVRVMEKVRPPVRIVAVGKCYRRDASDASHSPVFNQVEGLLVDKGINFSHLKGVLSFFLTRLFGSGRKVRFTPSFFPFTEPSAEAAISCSACGGKGCRICGNGYLEILGCGMVHPNVFNYVKYDSEKYTGFAFGVGLERLAMLKYGVEDIRLFCENDIRFLRQFK</sequence>
<comment type="similarity">
    <text evidence="2 13">Belongs to the class-II aminoacyl-tRNA synthetase family. Phe-tRNA synthetase alpha subunit type 1 subfamily.</text>
</comment>
<keyword evidence="7 13" id="KW-0547">Nucleotide-binding</keyword>
<dbReference type="Proteomes" id="UP000229307">
    <property type="component" value="Unassembled WGS sequence"/>
</dbReference>
<comment type="subunit">
    <text evidence="3 13">Tetramer of two alpha and two beta subunits.</text>
</comment>
<evidence type="ECO:0000256" key="8">
    <source>
        <dbReference type="ARBA" id="ARBA00022840"/>
    </source>
</evidence>
<organism evidence="15 16">
    <name type="scientific">Candidatus Desantisbacteria bacterium CG_4_10_14_0_8_um_filter_48_22</name>
    <dbReference type="NCBI Taxonomy" id="1974543"/>
    <lineage>
        <taxon>Bacteria</taxon>
        <taxon>Candidatus Desantisiibacteriota</taxon>
    </lineage>
</organism>
<dbReference type="HAMAP" id="MF_00281">
    <property type="entry name" value="Phe_tRNA_synth_alpha1"/>
    <property type="match status" value="1"/>
</dbReference>
<dbReference type="InterPro" id="IPR045864">
    <property type="entry name" value="aa-tRNA-synth_II/BPL/LPL"/>
</dbReference>
<keyword evidence="4 13" id="KW-0963">Cytoplasm</keyword>
<dbReference type="InterPro" id="IPR022911">
    <property type="entry name" value="Phe_tRNA_ligase_alpha1_bac"/>
</dbReference>
<comment type="catalytic activity">
    <reaction evidence="12 13">
        <text>tRNA(Phe) + L-phenylalanine + ATP = L-phenylalanyl-tRNA(Phe) + AMP + diphosphate + H(+)</text>
        <dbReference type="Rhea" id="RHEA:19413"/>
        <dbReference type="Rhea" id="RHEA-COMP:9668"/>
        <dbReference type="Rhea" id="RHEA-COMP:9699"/>
        <dbReference type="ChEBI" id="CHEBI:15378"/>
        <dbReference type="ChEBI" id="CHEBI:30616"/>
        <dbReference type="ChEBI" id="CHEBI:33019"/>
        <dbReference type="ChEBI" id="CHEBI:58095"/>
        <dbReference type="ChEBI" id="CHEBI:78442"/>
        <dbReference type="ChEBI" id="CHEBI:78531"/>
        <dbReference type="ChEBI" id="CHEBI:456215"/>
        <dbReference type="EC" id="6.1.1.20"/>
    </reaction>
</comment>
<dbReference type="InterPro" id="IPR002319">
    <property type="entry name" value="Phenylalanyl-tRNA_Synthase"/>
</dbReference>
<evidence type="ECO:0000256" key="3">
    <source>
        <dbReference type="ARBA" id="ARBA00011209"/>
    </source>
</evidence>
<evidence type="ECO:0000256" key="7">
    <source>
        <dbReference type="ARBA" id="ARBA00022741"/>
    </source>
</evidence>
<dbReference type="GO" id="GO:0000287">
    <property type="term" value="F:magnesium ion binding"/>
    <property type="evidence" value="ECO:0007669"/>
    <property type="project" value="UniProtKB-UniRule"/>
</dbReference>
<dbReference type="PANTHER" id="PTHR11538">
    <property type="entry name" value="PHENYLALANYL-TRNA SYNTHETASE"/>
    <property type="match status" value="1"/>
</dbReference>
<name>A0A2M7SC71_9BACT</name>
<dbReference type="NCBIfam" id="TIGR00468">
    <property type="entry name" value="pheS"/>
    <property type="match status" value="1"/>
</dbReference>
<evidence type="ECO:0000313" key="16">
    <source>
        <dbReference type="Proteomes" id="UP000229307"/>
    </source>
</evidence>
<dbReference type="GO" id="GO:0004826">
    <property type="term" value="F:phenylalanine-tRNA ligase activity"/>
    <property type="evidence" value="ECO:0007669"/>
    <property type="project" value="UniProtKB-UniRule"/>
</dbReference>
<feature type="domain" description="Aminoacyl-transfer RNA synthetases class-II family profile" evidence="14">
    <location>
        <begin position="107"/>
        <end position="338"/>
    </location>
</feature>
<dbReference type="SUPFAM" id="SSF46589">
    <property type="entry name" value="tRNA-binding arm"/>
    <property type="match status" value="1"/>
</dbReference>
<dbReference type="InterPro" id="IPR004188">
    <property type="entry name" value="Phe-tRNA_ligase_II_N"/>
</dbReference>
<dbReference type="Pfam" id="PF01409">
    <property type="entry name" value="tRNA-synt_2d"/>
    <property type="match status" value="1"/>
</dbReference>
<gene>
    <name evidence="13" type="primary">pheS</name>
    <name evidence="15" type="ORF">COY52_05300</name>
</gene>
<dbReference type="SUPFAM" id="SSF55681">
    <property type="entry name" value="Class II aaRS and biotin synthetases"/>
    <property type="match status" value="1"/>
</dbReference>
<evidence type="ECO:0000256" key="6">
    <source>
        <dbReference type="ARBA" id="ARBA00022723"/>
    </source>
</evidence>
<evidence type="ECO:0000256" key="1">
    <source>
        <dbReference type="ARBA" id="ARBA00004496"/>
    </source>
</evidence>
<feature type="binding site" evidence="13">
    <location>
        <position position="255"/>
    </location>
    <ligand>
        <name>Mg(2+)</name>
        <dbReference type="ChEBI" id="CHEBI:18420"/>
        <note>shared with beta subunit</note>
    </ligand>
</feature>
<dbReference type="GO" id="GO:0005524">
    <property type="term" value="F:ATP binding"/>
    <property type="evidence" value="ECO:0007669"/>
    <property type="project" value="UniProtKB-UniRule"/>
</dbReference>
<dbReference type="PANTHER" id="PTHR11538:SF41">
    <property type="entry name" value="PHENYLALANINE--TRNA LIGASE, MITOCHONDRIAL"/>
    <property type="match status" value="1"/>
</dbReference>
<comment type="cofactor">
    <cofactor evidence="13">
        <name>Mg(2+)</name>
        <dbReference type="ChEBI" id="CHEBI:18420"/>
    </cofactor>
    <text evidence="13">Binds 2 magnesium ions per tetramer.</text>
</comment>
<reference evidence="16" key="1">
    <citation type="submission" date="2017-09" db="EMBL/GenBank/DDBJ databases">
        <title>Depth-based differentiation of microbial function through sediment-hosted aquifers and enrichment of novel symbionts in the deep terrestrial subsurface.</title>
        <authorList>
            <person name="Probst A.J."/>
            <person name="Ladd B."/>
            <person name="Jarett J.K."/>
            <person name="Geller-Mcgrath D.E."/>
            <person name="Sieber C.M.K."/>
            <person name="Emerson J.B."/>
            <person name="Anantharaman K."/>
            <person name="Thomas B.C."/>
            <person name="Malmstrom R."/>
            <person name="Stieglmeier M."/>
            <person name="Klingl A."/>
            <person name="Woyke T."/>
            <person name="Ryan C.M."/>
            <person name="Banfield J.F."/>
        </authorList>
    </citation>
    <scope>NUCLEOTIDE SEQUENCE [LARGE SCALE GENOMIC DNA]</scope>
</reference>
<dbReference type="Pfam" id="PF02912">
    <property type="entry name" value="Phe_tRNA-synt_N"/>
    <property type="match status" value="1"/>
</dbReference>
<keyword evidence="9 13" id="KW-0460">Magnesium</keyword>
<dbReference type="InterPro" id="IPR006195">
    <property type="entry name" value="aa-tRNA-synth_II"/>
</dbReference>
<keyword evidence="5 13" id="KW-0436">Ligase</keyword>
<dbReference type="AlphaFoldDB" id="A0A2M7SC71"/>
<evidence type="ECO:0000256" key="10">
    <source>
        <dbReference type="ARBA" id="ARBA00022917"/>
    </source>
</evidence>
<proteinExistence type="inferred from homology"/>
<dbReference type="PROSITE" id="PS50862">
    <property type="entry name" value="AA_TRNA_LIGASE_II"/>
    <property type="match status" value="1"/>
</dbReference>
<dbReference type="GO" id="GO:0000049">
    <property type="term" value="F:tRNA binding"/>
    <property type="evidence" value="ECO:0007669"/>
    <property type="project" value="InterPro"/>
</dbReference>
<keyword evidence="8 13" id="KW-0067">ATP-binding</keyword>
<evidence type="ECO:0000256" key="13">
    <source>
        <dbReference type="HAMAP-Rule" id="MF_00281"/>
    </source>
</evidence>
<comment type="subcellular location">
    <subcellularLocation>
        <location evidence="1 13">Cytoplasm</location>
    </subcellularLocation>
</comment>
<evidence type="ECO:0000256" key="5">
    <source>
        <dbReference type="ARBA" id="ARBA00022598"/>
    </source>
</evidence>
<evidence type="ECO:0000256" key="2">
    <source>
        <dbReference type="ARBA" id="ARBA00010207"/>
    </source>
</evidence>
<dbReference type="EC" id="6.1.1.20" evidence="13"/>
<dbReference type="EMBL" id="PFMR01000143">
    <property type="protein sequence ID" value="PIZ17091.1"/>
    <property type="molecule type" value="Genomic_DNA"/>
</dbReference>
<evidence type="ECO:0000256" key="11">
    <source>
        <dbReference type="ARBA" id="ARBA00023146"/>
    </source>
</evidence>
<accession>A0A2M7SC71</accession>
<evidence type="ECO:0000256" key="4">
    <source>
        <dbReference type="ARBA" id="ARBA00022490"/>
    </source>
</evidence>
<dbReference type="GO" id="GO:0006432">
    <property type="term" value="P:phenylalanyl-tRNA aminoacylation"/>
    <property type="evidence" value="ECO:0007669"/>
    <property type="project" value="UniProtKB-UniRule"/>
</dbReference>
<evidence type="ECO:0000313" key="15">
    <source>
        <dbReference type="EMBL" id="PIZ17091.1"/>
    </source>
</evidence>
<dbReference type="InterPro" id="IPR004529">
    <property type="entry name" value="Phe-tRNA-synth_IIc_asu"/>
</dbReference>
<protein>
    <recommendedName>
        <fullName evidence="13">Phenylalanine--tRNA ligase alpha subunit</fullName>
        <ecNumber evidence="13">6.1.1.20</ecNumber>
    </recommendedName>
    <alternativeName>
        <fullName evidence="13">Phenylalanyl-tRNA synthetase alpha subunit</fullName>
        <shortName evidence="13">PheRS</shortName>
    </alternativeName>
</protein>
<evidence type="ECO:0000259" key="14">
    <source>
        <dbReference type="PROSITE" id="PS50862"/>
    </source>
</evidence>
<evidence type="ECO:0000256" key="12">
    <source>
        <dbReference type="ARBA" id="ARBA00049255"/>
    </source>
</evidence>
<keyword evidence="10 13" id="KW-0648">Protein biosynthesis</keyword>
<dbReference type="InterPro" id="IPR010978">
    <property type="entry name" value="tRNA-bd_arm"/>
</dbReference>
<dbReference type="CDD" id="cd00496">
    <property type="entry name" value="PheRS_alpha_core"/>
    <property type="match status" value="1"/>
</dbReference>